<dbReference type="InterPro" id="IPR051313">
    <property type="entry name" value="Bact_iron-sidero_bind"/>
</dbReference>
<dbReference type="Proteomes" id="UP000276103">
    <property type="component" value="Unassembled WGS sequence"/>
</dbReference>
<evidence type="ECO:0000256" key="2">
    <source>
        <dbReference type="ARBA" id="ARBA00008814"/>
    </source>
</evidence>
<evidence type="ECO:0000259" key="6">
    <source>
        <dbReference type="PROSITE" id="PS50983"/>
    </source>
</evidence>
<feature type="domain" description="Fe/B12 periplasmic-binding" evidence="6">
    <location>
        <begin position="63"/>
        <end position="326"/>
    </location>
</feature>
<keyword evidence="5" id="KW-0175">Coiled coil</keyword>
<reference evidence="7 8" key="1">
    <citation type="journal article" date="2019" name="Genome Biol. Evol.">
        <title>Day and night: Metabolic profiles and evolutionary relationships of six axenic non-marine cyanobacteria.</title>
        <authorList>
            <person name="Will S.E."/>
            <person name="Henke P."/>
            <person name="Boedeker C."/>
            <person name="Huang S."/>
            <person name="Brinkmann H."/>
            <person name="Rohde M."/>
            <person name="Jarek M."/>
            <person name="Friedl T."/>
            <person name="Seufert S."/>
            <person name="Schumacher M."/>
            <person name="Overmann J."/>
            <person name="Neumann-Schaal M."/>
            <person name="Petersen J."/>
        </authorList>
    </citation>
    <scope>NUCLEOTIDE SEQUENCE [LARGE SCALE GENOMIC DNA]</scope>
    <source>
        <strain evidence="7 8">SAG 1403-4b</strain>
    </source>
</reference>
<dbReference type="EMBL" id="RSCM01000002">
    <property type="protein sequence ID" value="RUS99007.1"/>
    <property type="molecule type" value="Genomic_DNA"/>
</dbReference>
<dbReference type="AlphaFoldDB" id="A0A433UYY3"/>
<feature type="coiled-coil region" evidence="5">
    <location>
        <begin position="163"/>
        <end position="197"/>
    </location>
</feature>
<dbReference type="InterPro" id="IPR002491">
    <property type="entry name" value="ABC_transptr_periplasmic_BD"/>
</dbReference>
<dbReference type="CDD" id="cd01146">
    <property type="entry name" value="FhuD"/>
    <property type="match status" value="1"/>
</dbReference>
<sequence>MIRKWFYYIKLFLLITLSVIFIKGCYTFSAQKTSSSNTNLIKSECRIIKHELGESCIPLQPERIIALDETSMEALLALELKPIAATQPNIAGSIIPKLGKKAEGIVSLGKDSQPNIEKMVLLNPDLILGFSLSAEQYRLFSQIAPTITLDYIQNGWKDAFSSIAEITGKSEQAQKLLEQYQQRVQELRTFINHKLKEKTVSVSRFYAGNKFTEFRTKYSFSGSLLTEVGIVLPEIQNQLTTNKNQPLVSVSLERLDLINADILFIVLDPGAEQNFQQYQNSPLWQNLKAVQNQRVYTVDSSYWIFGNILAANAILDDLFTYLVKAS</sequence>
<protein>
    <submittedName>
        <fullName evidence="7">ABC transporter periplasmic component</fullName>
    </submittedName>
</protein>
<dbReference type="GO" id="GO:1901678">
    <property type="term" value="P:iron coordination entity transport"/>
    <property type="evidence" value="ECO:0007669"/>
    <property type="project" value="UniProtKB-ARBA"/>
</dbReference>
<dbReference type="GO" id="GO:0030288">
    <property type="term" value="C:outer membrane-bounded periplasmic space"/>
    <property type="evidence" value="ECO:0007669"/>
    <property type="project" value="TreeGrafter"/>
</dbReference>
<name>A0A433UYY3_ANAVA</name>
<dbReference type="SUPFAM" id="SSF53807">
    <property type="entry name" value="Helical backbone' metal receptor"/>
    <property type="match status" value="1"/>
</dbReference>
<organism evidence="7 8">
    <name type="scientific">Trichormus variabilis SAG 1403-4b</name>
    <dbReference type="NCBI Taxonomy" id="447716"/>
    <lineage>
        <taxon>Bacteria</taxon>
        <taxon>Bacillati</taxon>
        <taxon>Cyanobacteriota</taxon>
        <taxon>Cyanophyceae</taxon>
        <taxon>Nostocales</taxon>
        <taxon>Nostocaceae</taxon>
        <taxon>Trichormus</taxon>
    </lineage>
</organism>
<dbReference type="OrthoDB" id="425173at2"/>
<comment type="subcellular location">
    <subcellularLocation>
        <location evidence="1">Cell envelope</location>
    </subcellularLocation>
</comment>
<dbReference type="Pfam" id="PF01497">
    <property type="entry name" value="Peripla_BP_2"/>
    <property type="match status" value="1"/>
</dbReference>
<keyword evidence="8" id="KW-1185">Reference proteome</keyword>
<proteinExistence type="inferred from homology"/>
<dbReference type="PROSITE" id="PS50983">
    <property type="entry name" value="FE_B12_PBP"/>
    <property type="match status" value="1"/>
</dbReference>
<dbReference type="PANTHER" id="PTHR30532:SF25">
    <property type="entry name" value="IRON(III) DICITRATE-BINDING PERIPLASMIC PROTEIN"/>
    <property type="match status" value="1"/>
</dbReference>
<gene>
    <name evidence="7" type="ORF">DSM107003_10260</name>
</gene>
<dbReference type="RefSeq" id="WP_127052767.1">
    <property type="nucleotide sequence ID" value="NZ_RSCM01000002.1"/>
</dbReference>
<comment type="caution">
    <text evidence="7">The sequence shown here is derived from an EMBL/GenBank/DDBJ whole genome shotgun (WGS) entry which is preliminary data.</text>
</comment>
<evidence type="ECO:0000256" key="5">
    <source>
        <dbReference type="SAM" id="Coils"/>
    </source>
</evidence>
<evidence type="ECO:0000313" key="7">
    <source>
        <dbReference type="EMBL" id="RUS99007.1"/>
    </source>
</evidence>
<comment type="similarity">
    <text evidence="2">Belongs to the bacterial solute-binding protein 8 family.</text>
</comment>
<keyword evidence="4" id="KW-0732">Signal</keyword>
<dbReference type="Gene3D" id="3.40.50.1980">
    <property type="entry name" value="Nitrogenase molybdenum iron protein domain"/>
    <property type="match status" value="2"/>
</dbReference>
<evidence type="ECO:0000256" key="3">
    <source>
        <dbReference type="ARBA" id="ARBA00022448"/>
    </source>
</evidence>
<accession>A0A433UYY3</accession>
<evidence type="ECO:0000256" key="4">
    <source>
        <dbReference type="ARBA" id="ARBA00022729"/>
    </source>
</evidence>
<evidence type="ECO:0000313" key="8">
    <source>
        <dbReference type="Proteomes" id="UP000276103"/>
    </source>
</evidence>
<dbReference type="PANTHER" id="PTHR30532">
    <property type="entry name" value="IRON III DICITRATE-BINDING PERIPLASMIC PROTEIN"/>
    <property type="match status" value="1"/>
</dbReference>
<evidence type="ECO:0000256" key="1">
    <source>
        <dbReference type="ARBA" id="ARBA00004196"/>
    </source>
</evidence>
<keyword evidence="3" id="KW-0813">Transport</keyword>